<dbReference type="NCBIfam" id="TIGR00254">
    <property type="entry name" value="GGDEF"/>
    <property type="match status" value="1"/>
</dbReference>
<sequence length="714" mass="81553">MEQMIVLISKVCVILVLILVSVVVEEYISFNKDIKSALGMGTHGGYGNEASYKKTSVMILTQIIQGALFAFLIYIDSTISFKGLSEPDIIYDAREVILNLSVIYGPITVTITAIASIIARIMRNPYNSMVPVVCIMCAYIMEISYLYYLKKKGKKLRVVDFTVMAVVTGLISNIGIYITIREDIKTAATSAFMLMFIYPLFSISVYKIIEAIKKSNNLVFELYKSDEKFKTMNAELQKRLDELKENEAHFKTMFYYSGEAIFLIKDNKIADINKSGLKMLGYNNSEEVIGREFSDFVMELKRSGDDRTEDDIDEVFARVAEGETIKKEMRIETKNLTNVHIEAFMIDLKTPNNEFIYMSARDISIRKVRENEILQKSRYDELTNVANRKYFNEVTSKMIQIPESYPICYLMADINGLKLTNDVFGHAKGDELIVKIASVLSSCCRNSDIVARIGGDEFAILFTNTDAGMAASLVDRINKKLDRQDYDSVKPSVSMGYAVKKSIDDGVGFDSIVKSADAMMYINKSASREQTRKIFLDNMLDKLYEISPDEVVRYKELRIMAEKIGKMYSFEPVVEKKINNLITYVNVGKLITPRIEWEMKGENISTLRFSRKLLENTAVILNIISNSINNIVTTEELFLLNENWDGSGEKYNTLGDEIPLEVRVFRMIYDIYYLKTHKEIVGILSNDEIIALIRSESGKRYDPRLCECRWEEIL</sequence>
<dbReference type="InterPro" id="IPR000160">
    <property type="entry name" value="GGDEF_dom"/>
</dbReference>
<dbReference type="InterPro" id="IPR000014">
    <property type="entry name" value="PAS"/>
</dbReference>
<feature type="transmembrane region" description="Helical" evidence="2">
    <location>
        <begin position="161"/>
        <end position="180"/>
    </location>
</feature>
<dbReference type="InterPro" id="IPR037522">
    <property type="entry name" value="HD_GYP_dom"/>
</dbReference>
<dbReference type="Pfam" id="PF13426">
    <property type="entry name" value="PAS_9"/>
    <property type="match status" value="1"/>
</dbReference>
<dbReference type="PANTHER" id="PTHR44757:SF2">
    <property type="entry name" value="BIOFILM ARCHITECTURE MAINTENANCE PROTEIN MBAA"/>
    <property type="match status" value="1"/>
</dbReference>
<organism evidence="5 6">
    <name type="scientific">Catonella massiliensis</name>
    <dbReference type="NCBI Taxonomy" id="2799636"/>
    <lineage>
        <taxon>Bacteria</taxon>
        <taxon>Bacillati</taxon>
        <taxon>Bacillota</taxon>
        <taxon>Clostridia</taxon>
        <taxon>Lachnospirales</taxon>
        <taxon>Lachnospiraceae</taxon>
        <taxon>Catonella</taxon>
    </lineage>
</organism>
<keyword evidence="2" id="KW-0812">Transmembrane</keyword>
<evidence type="ECO:0000256" key="2">
    <source>
        <dbReference type="SAM" id="Phobius"/>
    </source>
</evidence>
<dbReference type="SUPFAM" id="SSF55785">
    <property type="entry name" value="PYP-like sensor domain (PAS domain)"/>
    <property type="match status" value="1"/>
</dbReference>
<dbReference type="InterPro" id="IPR043128">
    <property type="entry name" value="Rev_trsase/Diguanyl_cyclase"/>
</dbReference>
<dbReference type="Proteomes" id="UP000604730">
    <property type="component" value="Unassembled WGS sequence"/>
</dbReference>
<dbReference type="InterPro" id="IPR052155">
    <property type="entry name" value="Biofilm_reg_signaling"/>
</dbReference>
<dbReference type="RefSeq" id="WP_208427848.1">
    <property type="nucleotide sequence ID" value="NZ_JAEPRJ010000001.1"/>
</dbReference>
<feature type="transmembrane region" description="Helical" evidence="2">
    <location>
        <begin position="7"/>
        <end position="24"/>
    </location>
</feature>
<evidence type="ECO:0000256" key="1">
    <source>
        <dbReference type="SAM" id="Coils"/>
    </source>
</evidence>
<dbReference type="Gene3D" id="3.30.70.270">
    <property type="match status" value="1"/>
</dbReference>
<dbReference type="NCBIfam" id="TIGR00229">
    <property type="entry name" value="sensory_box"/>
    <property type="match status" value="1"/>
</dbReference>
<dbReference type="SMART" id="SM00267">
    <property type="entry name" value="GGDEF"/>
    <property type="match status" value="1"/>
</dbReference>
<feature type="domain" description="HD-GYP" evidence="4">
    <location>
        <begin position="528"/>
        <end position="714"/>
    </location>
</feature>
<reference evidence="5 6" key="1">
    <citation type="submission" date="2021-01" db="EMBL/GenBank/DDBJ databases">
        <title>Isolation and description of Catonella massiliensis sp. nov., a novel Catonella species, isolated from a stable periodontitis subject.</title>
        <authorList>
            <person name="Antezack A."/>
            <person name="Boxberger M."/>
            <person name="La Scola B."/>
            <person name="Monnet-Corti V."/>
        </authorList>
    </citation>
    <scope>NUCLEOTIDE SEQUENCE [LARGE SCALE GENOMIC DNA]</scope>
    <source>
        <strain evidence="5 6">Marseille-Q4567</strain>
    </source>
</reference>
<keyword evidence="2" id="KW-1133">Transmembrane helix</keyword>
<accession>A0ABS1IWJ8</accession>
<dbReference type="CDD" id="cd01949">
    <property type="entry name" value="GGDEF"/>
    <property type="match status" value="1"/>
</dbReference>
<protein>
    <submittedName>
        <fullName evidence="5">Diguanylate cyclase</fullName>
    </submittedName>
</protein>
<dbReference type="SUPFAM" id="SSF55073">
    <property type="entry name" value="Nucleotide cyclase"/>
    <property type="match status" value="1"/>
</dbReference>
<feature type="transmembrane region" description="Helical" evidence="2">
    <location>
        <begin position="56"/>
        <end position="75"/>
    </location>
</feature>
<dbReference type="Gene3D" id="1.10.3210.10">
    <property type="entry name" value="Hypothetical protein af1432"/>
    <property type="match status" value="1"/>
</dbReference>
<dbReference type="Gene3D" id="3.30.450.20">
    <property type="entry name" value="PAS domain"/>
    <property type="match status" value="1"/>
</dbReference>
<dbReference type="PANTHER" id="PTHR44757">
    <property type="entry name" value="DIGUANYLATE CYCLASE DGCP"/>
    <property type="match status" value="1"/>
</dbReference>
<feature type="transmembrane region" description="Helical" evidence="2">
    <location>
        <begin position="96"/>
        <end position="122"/>
    </location>
</feature>
<evidence type="ECO:0000259" key="3">
    <source>
        <dbReference type="PROSITE" id="PS50887"/>
    </source>
</evidence>
<feature type="transmembrane region" description="Helical" evidence="2">
    <location>
        <begin position="128"/>
        <end position="149"/>
    </location>
</feature>
<dbReference type="InterPro" id="IPR029787">
    <property type="entry name" value="Nucleotide_cyclase"/>
</dbReference>
<dbReference type="Pfam" id="PF00990">
    <property type="entry name" value="GGDEF"/>
    <property type="match status" value="1"/>
</dbReference>
<evidence type="ECO:0000259" key="4">
    <source>
        <dbReference type="PROSITE" id="PS51832"/>
    </source>
</evidence>
<dbReference type="EMBL" id="JAEPRJ010000001">
    <property type="protein sequence ID" value="MBK5896262.1"/>
    <property type="molecule type" value="Genomic_DNA"/>
</dbReference>
<name>A0ABS1IWJ8_9FIRM</name>
<keyword evidence="6" id="KW-1185">Reference proteome</keyword>
<feature type="transmembrane region" description="Helical" evidence="2">
    <location>
        <begin position="186"/>
        <end position="206"/>
    </location>
</feature>
<feature type="domain" description="GGDEF" evidence="3">
    <location>
        <begin position="405"/>
        <end position="538"/>
    </location>
</feature>
<dbReference type="InterPro" id="IPR035965">
    <property type="entry name" value="PAS-like_dom_sf"/>
</dbReference>
<gene>
    <name evidence="5" type="ORF">JJN12_00455</name>
</gene>
<proteinExistence type="predicted"/>
<dbReference type="PROSITE" id="PS50887">
    <property type="entry name" value="GGDEF"/>
    <property type="match status" value="1"/>
</dbReference>
<evidence type="ECO:0000313" key="5">
    <source>
        <dbReference type="EMBL" id="MBK5896262.1"/>
    </source>
</evidence>
<comment type="caution">
    <text evidence="5">The sequence shown here is derived from an EMBL/GenBank/DDBJ whole genome shotgun (WGS) entry which is preliminary data.</text>
</comment>
<evidence type="ECO:0000313" key="6">
    <source>
        <dbReference type="Proteomes" id="UP000604730"/>
    </source>
</evidence>
<feature type="coiled-coil region" evidence="1">
    <location>
        <begin position="226"/>
        <end position="253"/>
    </location>
</feature>
<dbReference type="PROSITE" id="PS51832">
    <property type="entry name" value="HD_GYP"/>
    <property type="match status" value="1"/>
</dbReference>
<keyword evidence="2" id="KW-0472">Membrane</keyword>
<keyword evidence="1" id="KW-0175">Coiled coil</keyword>